<sequence>MSHKYLLAITNEDYTIFTVGLPQSAGPVLTAELKDCSLRGSQTQRGKFGRSWLDCICGGKHARGIGPAPMCDMAANLCPTCGLSPHSPAFSARSVFPEISLEEQLDLRRRFLKPPRDFPNQEDSRVISKLEILGMSPLPGCRIFSEYPVRSL</sequence>
<reference evidence="1" key="1">
    <citation type="submission" date="2013-11" db="EMBL/GenBank/DDBJ databases">
        <title>Genome sequence of the fusiform rust pathogen reveals effectors for host alternation and coevolution with pine.</title>
        <authorList>
            <consortium name="DOE Joint Genome Institute"/>
            <person name="Smith K."/>
            <person name="Pendleton A."/>
            <person name="Kubisiak T."/>
            <person name="Anderson C."/>
            <person name="Salamov A."/>
            <person name="Aerts A."/>
            <person name="Riley R."/>
            <person name="Clum A."/>
            <person name="Lindquist E."/>
            <person name="Ence D."/>
            <person name="Campbell M."/>
            <person name="Kronenberg Z."/>
            <person name="Feau N."/>
            <person name="Dhillon B."/>
            <person name="Hamelin R."/>
            <person name="Burleigh J."/>
            <person name="Smith J."/>
            <person name="Yandell M."/>
            <person name="Nelson C."/>
            <person name="Grigoriev I."/>
            <person name="Davis J."/>
        </authorList>
    </citation>
    <scope>NUCLEOTIDE SEQUENCE</scope>
    <source>
        <strain evidence="1">G11</strain>
    </source>
</reference>
<dbReference type="AlphaFoldDB" id="A0A9P6NUL1"/>
<protein>
    <submittedName>
        <fullName evidence="1">Uncharacterized protein</fullName>
    </submittedName>
</protein>
<name>A0A9P6NUL1_9BASI</name>
<organism evidence="1 2">
    <name type="scientific">Cronartium quercuum f. sp. fusiforme G11</name>
    <dbReference type="NCBI Taxonomy" id="708437"/>
    <lineage>
        <taxon>Eukaryota</taxon>
        <taxon>Fungi</taxon>
        <taxon>Dikarya</taxon>
        <taxon>Basidiomycota</taxon>
        <taxon>Pucciniomycotina</taxon>
        <taxon>Pucciniomycetes</taxon>
        <taxon>Pucciniales</taxon>
        <taxon>Coleosporiaceae</taxon>
        <taxon>Cronartium</taxon>
    </lineage>
</organism>
<accession>A0A9P6NUL1</accession>
<dbReference type="EMBL" id="MU167209">
    <property type="protein sequence ID" value="KAG0152219.1"/>
    <property type="molecule type" value="Genomic_DNA"/>
</dbReference>
<dbReference type="Proteomes" id="UP000886653">
    <property type="component" value="Unassembled WGS sequence"/>
</dbReference>
<gene>
    <name evidence="1" type="ORF">CROQUDRAFT_85955</name>
</gene>
<comment type="caution">
    <text evidence="1">The sequence shown here is derived from an EMBL/GenBank/DDBJ whole genome shotgun (WGS) entry which is preliminary data.</text>
</comment>
<proteinExistence type="predicted"/>
<evidence type="ECO:0000313" key="1">
    <source>
        <dbReference type="EMBL" id="KAG0152219.1"/>
    </source>
</evidence>
<keyword evidence="2" id="KW-1185">Reference proteome</keyword>
<evidence type="ECO:0000313" key="2">
    <source>
        <dbReference type="Proteomes" id="UP000886653"/>
    </source>
</evidence>